<dbReference type="InterPro" id="IPR000873">
    <property type="entry name" value="AMP-dep_synth/lig_dom"/>
</dbReference>
<proteinExistence type="predicted"/>
<dbReference type="AlphaFoldDB" id="A9WL61"/>
<dbReference type="NCBIfam" id="TIGR01733">
    <property type="entry name" value="AA-adenyl-dom"/>
    <property type="match status" value="1"/>
</dbReference>
<name>A9WL61_RENSM</name>
<dbReference type="SUPFAM" id="SSF52777">
    <property type="entry name" value="CoA-dependent acyltransferases"/>
    <property type="match status" value="1"/>
</dbReference>
<dbReference type="Proteomes" id="UP000002007">
    <property type="component" value="Chromosome"/>
</dbReference>
<feature type="domain" description="Condensation" evidence="6">
    <location>
        <begin position="616"/>
        <end position="820"/>
    </location>
</feature>
<dbReference type="RefSeq" id="WP_012243602.1">
    <property type="nucleotide sequence ID" value="NC_010168.1"/>
</dbReference>
<dbReference type="PROSITE" id="PS00012">
    <property type="entry name" value="PHOSPHOPANTETHEINE"/>
    <property type="match status" value="1"/>
</dbReference>
<keyword evidence="2" id="KW-0596">Phosphopantetheine</keyword>
<reference evidence="9" key="1">
    <citation type="journal article" date="2008" name="J. Bacteriol.">
        <title>Genome sequence of the fish pathogen Renibacterium salmoninarum suggests reductive evolution away from an environmental Arthrobacter ancestor.</title>
        <authorList>
            <person name="Wiens G.D."/>
            <person name="Rockey D.D."/>
            <person name="Wu Z."/>
            <person name="Chang J."/>
            <person name="Levy R."/>
            <person name="Crane S."/>
            <person name="Chen D.S."/>
            <person name="Capri G.R."/>
            <person name="Burnett J.R."/>
            <person name="Sudheesh P.S."/>
            <person name="Schipma M.J."/>
            <person name="Burd H."/>
            <person name="Bhattacharyya A."/>
            <person name="Rhodes L.D."/>
            <person name="Kaul R."/>
            <person name="Strom M.S."/>
        </authorList>
    </citation>
    <scope>NUCLEOTIDE SEQUENCE [LARGE SCALE GENOMIC DNA]</scope>
    <source>
        <strain evidence="9">ATCC 33209 / DSM 20767 / JCM 11484 / NBRC 15589 / NCIMB 2235</strain>
    </source>
</reference>
<dbReference type="InterPro" id="IPR023213">
    <property type="entry name" value="CAT-like_dom_sf"/>
</dbReference>
<comment type="cofactor">
    <cofactor evidence="1">
        <name>pantetheine 4'-phosphate</name>
        <dbReference type="ChEBI" id="CHEBI:47942"/>
    </cofactor>
</comment>
<dbReference type="Pfam" id="PF13193">
    <property type="entry name" value="AMP-binding_C"/>
    <property type="match status" value="1"/>
</dbReference>
<dbReference type="PANTHER" id="PTHR45527:SF1">
    <property type="entry name" value="FATTY ACID SYNTHASE"/>
    <property type="match status" value="1"/>
</dbReference>
<dbReference type="GO" id="GO:0003824">
    <property type="term" value="F:catalytic activity"/>
    <property type="evidence" value="ECO:0007669"/>
    <property type="project" value="InterPro"/>
</dbReference>
<dbReference type="Gene3D" id="3.40.50.12780">
    <property type="entry name" value="N-terminal domain of ligase-like"/>
    <property type="match status" value="1"/>
</dbReference>
<dbReference type="GO" id="GO:0005737">
    <property type="term" value="C:cytoplasm"/>
    <property type="evidence" value="ECO:0007669"/>
    <property type="project" value="TreeGrafter"/>
</dbReference>
<dbReference type="GO" id="GO:0008610">
    <property type="term" value="P:lipid biosynthetic process"/>
    <property type="evidence" value="ECO:0007669"/>
    <property type="project" value="UniProtKB-ARBA"/>
</dbReference>
<dbReference type="InterPro" id="IPR025110">
    <property type="entry name" value="AMP-bd_C"/>
</dbReference>
<dbReference type="STRING" id="288705.RSal33209_0138"/>
<organism evidence="8 9">
    <name type="scientific">Renibacterium salmoninarum (strain ATCC 33209 / DSM 20767 / JCM 11484 / NBRC 15589 / NCIMB 2235)</name>
    <dbReference type="NCBI Taxonomy" id="288705"/>
    <lineage>
        <taxon>Bacteria</taxon>
        <taxon>Bacillati</taxon>
        <taxon>Actinomycetota</taxon>
        <taxon>Actinomycetes</taxon>
        <taxon>Micrococcales</taxon>
        <taxon>Micrococcaceae</taxon>
        <taxon>Renibacterium</taxon>
    </lineage>
</organism>
<dbReference type="Gene3D" id="1.10.1200.10">
    <property type="entry name" value="ACP-like"/>
    <property type="match status" value="1"/>
</dbReference>
<dbReference type="GO" id="GO:0044550">
    <property type="term" value="P:secondary metabolite biosynthetic process"/>
    <property type="evidence" value="ECO:0007669"/>
    <property type="project" value="TreeGrafter"/>
</dbReference>
<dbReference type="SUPFAM" id="SSF47336">
    <property type="entry name" value="ACP-like"/>
    <property type="match status" value="1"/>
</dbReference>
<evidence type="ECO:0000259" key="5">
    <source>
        <dbReference type="Pfam" id="PF00550"/>
    </source>
</evidence>
<evidence type="ECO:0000256" key="2">
    <source>
        <dbReference type="ARBA" id="ARBA00022450"/>
    </source>
</evidence>
<evidence type="ECO:0000256" key="1">
    <source>
        <dbReference type="ARBA" id="ARBA00001957"/>
    </source>
</evidence>
<protein>
    <submittedName>
        <fullName evidence="8">Peptide synthetase</fullName>
    </submittedName>
</protein>
<accession>A9WL61</accession>
<feature type="domain" description="Carrier" evidence="5">
    <location>
        <begin position="532"/>
        <end position="593"/>
    </location>
</feature>
<dbReference type="InterPro" id="IPR009081">
    <property type="entry name" value="PP-bd_ACP"/>
</dbReference>
<dbReference type="Gene3D" id="3.30.300.30">
    <property type="match status" value="1"/>
</dbReference>
<dbReference type="Pfam" id="PF00501">
    <property type="entry name" value="AMP-binding"/>
    <property type="match status" value="1"/>
</dbReference>
<evidence type="ECO:0000256" key="3">
    <source>
        <dbReference type="ARBA" id="ARBA00022553"/>
    </source>
</evidence>
<dbReference type="GO" id="GO:0031177">
    <property type="term" value="F:phosphopantetheine binding"/>
    <property type="evidence" value="ECO:0007669"/>
    <property type="project" value="TreeGrafter"/>
</dbReference>
<dbReference type="InterPro" id="IPR036736">
    <property type="entry name" value="ACP-like_sf"/>
</dbReference>
<evidence type="ECO:0000259" key="4">
    <source>
        <dbReference type="Pfam" id="PF00501"/>
    </source>
</evidence>
<dbReference type="Pfam" id="PF00550">
    <property type="entry name" value="PP-binding"/>
    <property type="match status" value="1"/>
</dbReference>
<dbReference type="HOGENOM" id="CLU_000022_2_12_11"/>
<dbReference type="eggNOG" id="COG1020">
    <property type="taxonomic scope" value="Bacteria"/>
</dbReference>
<dbReference type="InterPro" id="IPR020845">
    <property type="entry name" value="AMP-binding_CS"/>
</dbReference>
<dbReference type="PANTHER" id="PTHR45527">
    <property type="entry name" value="NONRIBOSOMAL PEPTIDE SYNTHETASE"/>
    <property type="match status" value="1"/>
</dbReference>
<dbReference type="InterPro" id="IPR042099">
    <property type="entry name" value="ANL_N_sf"/>
</dbReference>
<keyword evidence="9" id="KW-1185">Reference proteome</keyword>
<dbReference type="SUPFAM" id="SSF56801">
    <property type="entry name" value="Acetyl-CoA synthetase-like"/>
    <property type="match status" value="1"/>
</dbReference>
<feature type="domain" description="AMP-dependent synthetase/ligase" evidence="4">
    <location>
        <begin position="24"/>
        <end position="369"/>
    </location>
</feature>
<dbReference type="InterPro" id="IPR010071">
    <property type="entry name" value="AA_adenyl_dom"/>
</dbReference>
<dbReference type="Gene3D" id="3.30.559.10">
    <property type="entry name" value="Chloramphenicol acetyltransferase-like domain"/>
    <property type="match status" value="1"/>
</dbReference>
<evidence type="ECO:0000313" key="9">
    <source>
        <dbReference type="Proteomes" id="UP000002007"/>
    </source>
</evidence>
<dbReference type="GO" id="GO:0043041">
    <property type="term" value="P:amino acid activation for nonribosomal peptide biosynthetic process"/>
    <property type="evidence" value="ECO:0007669"/>
    <property type="project" value="TreeGrafter"/>
</dbReference>
<feature type="domain" description="AMP-binding enzyme C-terminal" evidence="7">
    <location>
        <begin position="424"/>
        <end position="499"/>
    </location>
</feature>
<evidence type="ECO:0000259" key="6">
    <source>
        <dbReference type="Pfam" id="PF00668"/>
    </source>
</evidence>
<dbReference type="InterPro" id="IPR006162">
    <property type="entry name" value="Ppantetheine_attach_site"/>
</dbReference>
<sequence length="851" mass="92722">MSLPIPPALSNPYIYGELIEKIVAHHAHKRPEAIALQQGNRTLSYQQLTAESDKIAAALAHLGLKPHGRVAVRMPRSRDLVVMLLGVLRAGAAYAATDESWPTGRVLDVLAGTETDLLISTKRGELESAASASGMAVVTFDELQKISSVPPAALTDGSCAASIFYTSGSTGKPKGVLSPHRGTIRTVVDSPTLDLDSRSVFLQAAPLPWDALSLELWAPLLNGGRCVLMDQSSAALDSDQLERAIARGVNSLWRTSSLFSLFAEERPELFAGLKLLIVGGERVSVASVSGVMAQYPELKIVNGYGPAEATIFVSTHVIRAVDVADSSTEIPIGTPLPHTPILFLDAEGHPRDADEGELAVGGDGLALGYAGQPEETERAFFSHRGIPYYRTGDRVARDPHGILSYRGRIDDQIKIRGIRIDVGEIEAVLESHPEIVKVCALTISRENQRPVLAVAYSSSAGSQHTESELRKFASHRLLPAMLPTVFHQLTSLPLNANGKTDRKKVRTLLEAHDAKPRTAASPSEPLDESDPLLAEIREIVGLPNLSAEHNLVLAGANSLDIIRLAARVGKHFNTPLSAGDVYRLGSLRQLRAHCHTVSAQQRPALSIPLIADDSEQNIAPLSHAQQRFWLAEMQEPGSADNMLVLAYLLEGPLEVTTLVDSLRKVIDRHPGLRTRYPFGEESAVQEVQTSEEAKLEIQLSALPAGAGHLSVEDAAAQISQDLWDRPFDLEDEAPLRFRICQLSAQKHLLFLQAHHIAFDGWCEQIFLDDLQEVFTGEQPNQQALAASNNFTMANYGEWEAGQKETLASYDLPHWQHALKNAVAPFCPLRQLALRPAEKRPLLRLVRNSRQS</sequence>
<dbReference type="KEGG" id="rsa:RSal33209_0138"/>
<gene>
    <name evidence="8" type="ordered locus">RSal33209_0138</name>
</gene>
<evidence type="ECO:0000313" key="8">
    <source>
        <dbReference type="EMBL" id="ABY21894.1"/>
    </source>
</evidence>
<dbReference type="Pfam" id="PF00668">
    <property type="entry name" value="Condensation"/>
    <property type="match status" value="1"/>
</dbReference>
<keyword evidence="3" id="KW-0597">Phosphoprotein</keyword>
<dbReference type="InterPro" id="IPR045851">
    <property type="entry name" value="AMP-bd_C_sf"/>
</dbReference>
<dbReference type="PROSITE" id="PS00455">
    <property type="entry name" value="AMP_BINDING"/>
    <property type="match status" value="1"/>
</dbReference>
<dbReference type="InterPro" id="IPR001242">
    <property type="entry name" value="Condensation_dom"/>
</dbReference>
<dbReference type="EMBL" id="CP000910">
    <property type="protein sequence ID" value="ABY21894.1"/>
    <property type="molecule type" value="Genomic_DNA"/>
</dbReference>
<evidence type="ECO:0000259" key="7">
    <source>
        <dbReference type="Pfam" id="PF13193"/>
    </source>
</evidence>